<keyword evidence="3" id="KW-1185">Reference proteome</keyword>
<evidence type="ECO:0000313" key="3">
    <source>
        <dbReference type="Proteomes" id="UP000823775"/>
    </source>
</evidence>
<protein>
    <submittedName>
        <fullName evidence="2">Uncharacterized protein</fullName>
    </submittedName>
</protein>
<dbReference type="EMBL" id="JACEIK010004793">
    <property type="protein sequence ID" value="MCD9646443.1"/>
    <property type="molecule type" value="Genomic_DNA"/>
</dbReference>
<gene>
    <name evidence="2" type="ORF">HAX54_036265</name>
</gene>
<proteinExistence type="predicted"/>
<dbReference type="Proteomes" id="UP000823775">
    <property type="component" value="Unassembled WGS sequence"/>
</dbReference>
<reference evidence="2 3" key="1">
    <citation type="journal article" date="2021" name="BMC Genomics">
        <title>Datura genome reveals duplications of psychoactive alkaloid biosynthetic genes and high mutation rate following tissue culture.</title>
        <authorList>
            <person name="Rajewski A."/>
            <person name="Carter-House D."/>
            <person name="Stajich J."/>
            <person name="Litt A."/>
        </authorList>
    </citation>
    <scope>NUCLEOTIDE SEQUENCE [LARGE SCALE GENOMIC DNA]</scope>
    <source>
        <strain evidence="2">AR-01</strain>
    </source>
</reference>
<feature type="region of interest" description="Disordered" evidence="1">
    <location>
        <begin position="87"/>
        <end position="106"/>
    </location>
</feature>
<name>A0ABS8VHG8_DATST</name>
<evidence type="ECO:0000256" key="1">
    <source>
        <dbReference type="SAM" id="MobiDB-lite"/>
    </source>
</evidence>
<accession>A0ABS8VHG8</accession>
<organism evidence="2 3">
    <name type="scientific">Datura stramonium</name>
    <name type="common">Jimsonweed</name>
    <name type="synonym">Common thornapple</name>
    <dbReference type="NCBI Taxonomy" id="4076"/>
    <lineage>
        <taxon>Eukaryota</taxon>
        <taxon>Viridiplantae</taxon>
        <taxon>Streptophyta</taxon>
        <taxon>Embryophyta</taxon>
        <taxon>Tracheophyta</taxon>
        <taxon>Spermatophyta</taxon>
        <taxon>Magnoliopsida</taxon>
        <taxon>eudicotyledons</taxon>
        <taxon>Gunneridae</taxon>
        <taxon>Pentapetalae</taxon>
        <taxon>asterids</taxon>
        <taxon>lamiids</taxon>
        <taxon>Solanales</taxon>
        <taxon>Solanaceae</taxon>
        <taxon>Solanoideae</taxon>
        <taxon>Datureae</taxon>
        <taxon>Datura</taxon>
    </lineage>
</organism>
<evidence type="ECO:0000313" key="2">
    <source>
        <dbReference type="EMBL" id="MCD9646443.1"/>
    </source>
</evidence>
<comment type="caution">
    <text evidence="2">The sequence shown here is derived from an EMBL/GenBank/DDBJ whole genome shotgun (WGS) entry which is preliminary data.</text>
</comment>
<sequence>MATIATNLALLTKKLTESEVKKLNAVEGAPEVVTQGNTVNKIKVIYSPVIKANGDLNRKVNVKDTLAHMFSFLKGMTQDGILPSVFDDSQTRVGGQTPDQQIDTSL</sequence>